<comment type="caution">
    <text evidence="7">The sequence shown here is derived from an EMBL/GenBank/DDBJ whole genome shotgun (WGS) entry which is preliminary data.</text>
</comment>
<dbReference type="InterPro" id="IPR023343">
    <property type="entry name" value="Penicillin_amidase_dom1"/>
</dbReference>
<dbReference type="OrthoDB" id="9760084at2"/>
<dbReference type="InterPro" id="IPR043146">
    <property type="entry name" value="Penicillin_amidase_N_B-knob"/>
</dbReference>
<evidence type="ECO:0000256" key="4">
    <source>
        <dbReference type="PIRSR" id="PIRSR001227-1"/>
    </source>
</evidence>
<sequence>MTKWILRGGLAAAALALVLALGAAGWLTERFIATKPQVSGEAEAVGLPASAQIVRDEHGVAHIFGETDADVYFAVGYAHAAERYFQMDMARRYVQGRLAEALGDDYVRTDARARIRGYPGAAEAVLSNLSDETRAALEAYVAGVNARLTRGAPAPEYAVLRMPIEPWRPIDSAAVNIFLAHDLAAGGADDWDRAALADALSPDQLDQFLDPFPDWAPTMLKDADVRATLDGVEVLPLEEIGETLRGRDADSEAQAQPENRPGSNAWVVSGERTESGAPLLANDPHLGLGAPSIWYFVRLNLSYGPVIGGTIPGTPSVVLGRNAHGAWGFTNTGFDVIDYVERDPGAIDVTERRETIRVRGGDDVELVIRETPEGPVLDEQWFDLSPFDPDKLVVWRSTSTHPDNDSADATLAIMKSTGWDSFVDAVRGWTAPMQNMHYAGIDGTIGYTTAGLLPVRDEAGEWTGFVPFDELPRVENPRGGYIASGNNLVAGDVYPYPLPGSYAVYRAPRIEAMIEATERHDAESFAAMQLDVTSLHIRRILPALLAAEPESELGAAAIARLEGWDASLDPDEPEGLIVSAWLRALSAAIWSDELGALAGRFDQPRRAFLEDVLAGDASAWCDDVRTASVERCATIAGLALDAAMARTAAQYGEDIDAWRWGEVHQAVFDHAFTGQPILGGMFTVREPVGGDGSTVNVGHFSYAAGNYDAYHGASMRAIYDLADLNESRFMHAPGQSGHPLSAHYDDLAPMWAAGEYFQIRDDWTPENPPEGARTLRLVPAGGGE</sequence>
<protein>
    <submittedName>
        <fullName evidence="7">Penicillin acylase family protein</fullName>
    </submittedName>
</protein>
<evidence type="ECO:0000313" key="8">
    <source>
        <dbReference type="Proteomes" id="UP000245168"/>
    </source>
</evidence>
<dbReference type="RefSeq" id="WP_109253881.1">
    <property type="nucleotide sequence ID" value="NZ_QEXV01000007.1"/>
</dbReference>
<feature type="binding site" evidence="5">
    <location>
        <position position="335"/>
    </location>
    <ligand>
        <name>Ca(2+)</name>
        <dbReference type="ChEBI" id="CHEBI:29108"/>
    </ligand>
</feature>
<dbReference type="PANTHER" id="PTHR34218:SF4">
    <property type="entry name" value="ACYL-HOMOSERINE LACTONE ACYLASE QUIP"/>
    <property type="match status" value="1"/>
</dbReference>
<organism evidence="7 8">
    <name type="scientific">Marinicauda salina</name>
    <dbReference type="NCBI Taxonomy" id="2135793"/>
    <lineage>
        <taxon>Bacteria</taxon>
        <taxon>Pseudomonadati</taxon>
        <taxon>Pseudomonadota</taxon>
        <taxon>Alphaproteobacteria</taxon>
        <taxon>Maricaulales</taxon>
        <taxon>Maricaulaceae</taxon>
        <taxon>Marinicauda</taxon>
    </lineage>
</organism>
<dbReference type="Proteomes" id="UP000245168">
    <property type="component" value="Unassembled WGS sequence"/>
</dbReference>
<dbReference type="PIRSF" id="PIRSF001227">
    <property type="entry name" value="Pen_acylase"/>
    <property type="match status" value="1"/>
</dbReference>
<comment type="cofactor">
    <cofactor evidence="5">
        <name>Ca(2+)</name>
        <dbReference type="ChEBI" id="CHEBI:29108"/>
    </cofactor>
    <text evidence="5">Binds 1 Ca(2+) ion per dimer.</text>
</comment>
<gene>
    <name evidence="7" type="ORF">DDZ18_13225</name>
</gene>
<feature type="region of interest" description="Disordered" evidence="6">
    <location>
        <begin position="243"/>
        <end position="268"/>
    </location>
</feature>
<evidence type="ECO:0000256" key="2">
    <source>
        <dbReference type="ARBA" id="ARBA00022801"/>
    </source>
</evidence>
<feature type="active site" description="Nucleophile" evidence="4">
    <location>
        <position position="263"/>
    </location>
</feature>
<dbReference type="InterPro" id="IPR043147">
    <property type="entry name" value="Penicillin_amidase_A-knob"/>
</dbReference>
<dbReference type="GO" id="GO:0046872">
    <property type="term" value="F:metal ion binding"/>
    <property type="evidence" value="ECO:0007669"/>
    <property type="project" value="UniProtKB-KW"/>
</dbReference>
<dbReference type="Pfam" id="PF01804">
    <property type="entry name" value="Penicil_amidase"/>
    <property type="match status" value="1"/>
</dbReference>
<dbReference type="PANTHER" id="PTHR34218">
    <property type="entry name" value="PEPTIDASE S45 PENICILLIN AMIDASE"/>
    <property type="match status" value="1"/>
</dbReference>
<feature type="region of interest" description="Disordered" evidence="6">
    <location>
        <begin position="765"/>
        <end position="784"/>
    </location>
</feature>
<keyword evidence="8" id="KW-1185">Reference proteome</keyword>
<dbReference type="Gene3D" id="3.60.20.10">
    <property type="entry name" value="Glutamine Phosphoribosylpyrophosphate, subunit 1, domain 1"/>
    <property type="match status" value="1"/>
</dbReference>
<dbReference type="Gene3D" id="2.30.120.10">
    <property type="match status" value="1"/>
</dbReference>
<comment type="similarity">
    <text evidence="1">Belongs to the peptidase S45 family.</text>
</comment>
<keyword evidence="5" id="KW-0479">Metal-binding</keyword>
<evidence type="ECO:0000256" key="3">
    <source>
        <dbReference type="ARBA" id="ARBA00023145"/>
    </source>
</evidence>
<evidence type="ECO:0000256" key="6">
    <source>
        <dbReference type="SAM" id="MobiDB-lite"/>
    </source>
</evidence>
<evidence type="ECO:0000313" key="7">
    <source>
        <dbReference type="EMBL" id="PWE16379.1"/>
    </source>
</evidence>
<dbReference type="Gene3D" id="1.10.1400.10">
    <property type="match status" value="1"/>
</dbReference>
<dbReference type="InterPro" id="IPR014395">
    <property type="entry name" value="Pen/GL7ACA/AHL_acylase"/>
</dbReference>
<evidence type="ECO:0000256" key="5">
    <source>
        <dbReference type="PIRSR" id="PIRSR001227-2"/>
    </source>
</evidence>
<reference evidence="8" key="1">
    <citation type="submission" date="2018-05" db="EMBL/GenBank/DDBJ databases">
        <authorList>
            <person name="Liu B.-T."/>
        </authorList>
    </citation>
    <scope>NUCLEOTIDE SEQUENCE [LARGE SCALE GENOMIC DNA]</scope>
    <source>
        <strain evidence="8">WD6-1</strain>
    </source>
</reference>
<dbReference type="EMBL" id="QEXV01000007">
    <property type="protein sequence ID" value="PWE16379.1"/>
    <property type="molecule type" value="Genomic_DNA"/>
</dbReference>
<keyword evidence="3" id="KW-0865">Zymogen</keyword>
<proteinExistence type="inferred from homology"/>
<dbReference type="CDD" id="cd03747">
    <property type="entry name" value="Ntn_PGA_like"/>
    <property type="match status" value="1"/>
</dbReference>
<accession>A0A2U2BQW0</accession>
<dbReference type="AlphaFoldDB" id="A0A2U2BQW0"/>
<dbReference type="InterPro" id="IPR002692">
    <property type="entry name" value="S45"/>
</dbReference>
<dbReference type="GO" id="GO:0016811">
    <property type="term" value="F:hydrolase activity, acting on carbon-nitrogen (but not peptide) bonds, in linear amides"/>
    <property type="evidence" value="ECO:0007669"/>
    <property type="project" value="InterPro"/>
</dbReference>
<keyword evidence="5" id="KW-0106">Calcium</keyword>
<feature type="binding site" evidence="5">
    <location>
        <position position="338"/>
    </location>
    <ligand>
        <name>Ca(2+)</name>
        <dbReference type="ChEBI" id="CHEBI:29108"/>
    </ligand>
</feature>
<dbReference type="Gene3D" id="1.10.439.10">
    <property type="entry name" value="Penicillin Amidohydrolase, domain 1"/>
    <property type="match status" value="1"/>
</dbReference>
<dbReference type="GO" id="GO:0017000">
    <property type="term" value="P:antibiotic biosynthetic process"/>
    <property type="evidence" value="ECO:0007669"/>
    <property type="project" value="InterPro"/>
</dbReference>
<name>A0A2U2BQW0_9PROT</name>
<evidence type="ECO:0000256" key="1">
    <source>
        <dbReference type="ARBA" id="ARBA00006586"/>
    </source>
</evidence>
<keyword evidence="2" id="KW-0378">Hydrolase</keyword>
<dbReference type="SUPFAM" id="SSF56235">
    <property type="entry name" value="N-terminal nucleophile aminohydrolases (Ntn hydrolases)"/>
    <property type="match status" value="1"/>
</dbReference>
<dbReference type="InterPro" id="IPR029055">
    <property type="entry name" value="Ntn_hydrolases_N"/>
</dbReference>